<proteinExistence type="predicted"/>
<dbReference type="Proteomes" id="UP000821865">
    <property type="component" value="Chromosome 5"/>
</dbReference>
<accession>A0ACB8CRK6</accession>
<evidence type="ECO:0000313" key="1">
    <source>
        <dbReference type="EMBL" id="KAH7949622.1"/>
    </source>
</evidence>
<organism evidence="1 2">
    <name type="scientific">Dermacentor silvarum</name>
    <name type="common">Tick</name>
    <dbReference type="NCBI Taxonomy" id="543639"/>
    <lineage>
        <taxon>Eukaryota</taxon>
        <taxon>Metazoa</taxon>
        <taxon>Ecdysozoa</taxon>
        <taxon>Arthropoda</taxon>
        <taxon>Chelicerata</taxon>
        <taxon>Arachnida</taxon>
        <taxon>Acari</taxon>
        <taxon>Parasitiformes</taxon>
        <taxon>Ixodida</taxon>
        <taxon>Ixodoidea</taxon>
        <taxon>Ixodidae</taxon>
        <taxon>Rhipicephalinae</taxon>
        <taxon>Dermacentor</taxon>
    </lineage>
</organism>
<reference evidence="1" key="1">
    <citation type="submission" date="2020-05" db="EMBL/GenBank/DDBJ databases">
        <title>Large-scale comparative analyses of tick genomes elucidate their genetic diversity and vector capacities.</title>
        <authorList>
            <person name="Jia N."/>
            <person name="Wang J."/>
            <person name="Shi W."/>
            <person name="Du L."/>
            <person name="Sun Y."/>
            <person name="Zhan W."/>
            <person name="Jiang J."/>
            <person name="Wang Q."/>
            <person name="Zhang B."/>
            <person name="Ji P."/>
            <person name="Sakyi L.B."/>
            <person name="Cui X."/>
            <person name="Yuan T."/>
            <person name="Jiang B."/>
            <person name="Yang W."/>
            <person name="Lam T.T.-Y."/>
            <person name="Chang Q."/>
            <person name="Ding S."/>
            <person name="Wang X."/>
            <person name="Zhu J."/>
            <person name="Ruan X."/>
            <person name="Zhao L."/>
            <person name="Wei J."/>
            <person name="Que T."/>
            <person name="Du C."/>
            <person name="Cheng J."/>
            <person name="Dai P."/>
            <person name="Han X."/>
            <person name="Huang E."/>
            <person name="Gao Y."/>
            <person name="Liu J."/>
            <person name="Shao H."/>
            <person name="Ye R."/>
            <person name="Li L."/>
            <person name="Wei W."/>
            <person name="Wang X."/>
            <person name="Wang C."/>
            <person name="Yang T."/>
            <person name="Huo Q."/>
            <person name="Li W."/>
            <person name="Guo W."/>
            <person name="Chen H."/>
            <person name="Zhou L."/>
            <person name="Ni X."/>
            <person name="Tian J."/>
            <person name="Zhou Y."/>
            <person name="Sheng Y."/>
            <person name="Liu T."/>
            <person name="Pan Y."/>
            <person name="Xia L."/>
            <person name="Li J."/>
            <person name="Zhao F."/>
            <person name="Cao W."/>
        </authorList>
    </citation>
    <scope>NUCLEOTIDE SEQUENCE</scope>
    <source>
        <strain evidence="1">Dsil-2018</strain>
    </source>
</reference>
<keyword evidence="2" id="KW-1185">Reference proteome</keyword>
<sequence>MTRLFLRQLLQLRPVVLGITVTGHRYCHRYIRDHYFGFFRESGVYHRTVATTNAQLGPAALEMSALPALGDDHLVGAVLSCCASSAKGVQAHALERECCRRVGHLAPELAIRVMDAWATGSPYCGGTYVRQLLRTVDLRQLPRPHLVHFLYLLALKKCSVPPDFVSAVEHRLPEFKLEGDFRELAVLCSSLFKLKIRVSNDAFLHVVSQHTARALALREDRFDILATLKFLRLCEHYSADVLKNLASYVADHSQELVVTECAHMLAAFSSVAVYDRGTFERLEDSVVSLLRARSSSKRDSSRLHPSLRPRVKDVAKVLWAFAAVNHSAKSESLQVAVQFLEQNFTSNRDLYHLLDALQSLICLDCYPWSLIDRATSPSAERAVSFDGKKKTTLRLAFVAASAQLMRGTPLTAMLPSSREQPPRRDGFGDLVAVFGERRLRASCLLPHIRIAGVAFAVCPQSLRVSPVLDVADVRRRKTPAGNYESRIVSVELLDDSVLVRNSGGRLRGVMAVKVRQLRALGVLVIAVSPEEIMRLAALPDRRQWWDTFVRACALDEPPPAGFKTMLASEPV</sequence>
<comment type="caution">
    <text evidence="1">The sequence shown here is derived from an EMBL/GenBank/DDBJ whole genome shotgun (WGS) entry which is preliminary data.</text>
</comment>
<evidence type="ECO:0000313" key="2">
    <source>
        <dbReference type="Proteomes" id="UP000821865"/>
    </source>
</evidence>
<protein>
    <submittedName>
        <fullName evidence="1">Uncharacterized protein</fullName>
    </submittedName>
</protein>
<name>A0ACB8CRK6_DERSI</name>
<dbReference type="EMBL" id="CM023474">
    <property type="protein sequence ID" value="KAH7949622.1"/>
    <property type="molecule type" value="Genomic_DNA"/>
</dbReference>
<gene>
    <name evidence="1" type="ORF">HPB49_012825</name>
</gene>